<sequence length="1569" mass="180675">MEYIDPFNQPELFYSSPEEMAQIASVESEKAVYISREKELQNLIVQHLTDPRVLTMRKMFASVAKNLDCRDVLIAESNSILCPLPPEKIMECVCKVASQLKLDKKHWIIFDDALTDIIIGLHDHELLTGHYTLMLLIRCNDLRIAINKKKEKYIKSQLAETSYKSMREVLKCIFVEMNKLSVHSLNEQQFNNLRPFEEILLGMLDRNNVKCPPILIVNEISRLLASAPIYMFKPFDLLFKYTLLEVTECLLILILEAMAAMEETERSFEDPLNQYNWQHISDMCAYSLVSGRANFNQLLENLVNHLSQLRYRKARGELMRVILQYISVHVSAAIKASSRIEFSFYPKLVELYNLLYHEDTSEVSTSAEQMKLVRFFAPTAIWLNLLAVKNTDVVIEPPPKLVRYVNFIENFLTSNSKAEEEGFITVIANSYTGRPEIFQKYFCDVVYREIQKPLNNHNFWQLAYGKSALNGGKALDITLLSSLSFNAGQTLFKYLQEEWNQRMDRNELPSPGLIETIARMTFMGDFKGSIKSMVNIFLRKVKQGHNLPHYHLLVLSEFFTCRVKVINDYSICPTFFLKTYSLMTVYCQQYGAATQRYASFEHQFLRIFCHSSPFIFLQCITVMMAMASRKQEQYLPFTPVTDFGNSKTSASAEVSGLILLQYYRTYKLTMPSLNSQPSSELEAYDNKIIETQTIPAKTKRWIPEKFQGMKVSQFPTFSDVQNVLSMMEQDIYQFSNQNERHFRDDGHHRILLLLFNLVCQPQRPQTFPHFGYAILNNYNSHYIISATNVLVDYIISQLKEYKDSSAPLSKYNHLRNCVNDFIFYHNFINFDRFLFQFVTHPNDDESIYLMLEFVKLILCDNQPVDERLNFLIEVLPSYYDISFCNSQVFFMGIKEYYDRFPEPSYFELFSPESYPPDEHLPIYYSNLMEKLLPIVDHIFHRAIEQELPGEIFFPLINRLAVVYKYHPTPAATLYRILFAFPPELIRKDTVREMVRRIAILDAKHPHYILSDCFLERYHASSVIDVCNALIYRVSNASNYKHQPPEYCCRDWRFAEMSPGAAVLTGANIELMIGKYEAAEIVNAFMEFAFKRPVDKPYETLNTISLILTTLPSYFQEYYVQQQLNIIEFSELVEDDDPRKMLETFSKDAYTASENRPLAALALLHGFLQHCSINSLQLLVNLAEKLQEKVKTESQLFFVVRFVTPFFTRIEDIDAVKHRLCVVIYQAIANCIDHKGRLAYEDVFCDLLFYIKYSVSGYLLKEKVEGYMTHFPPEMLEKLRFLHSAYPAEAPPPQPKPPQAKPAPHLLLQHQPSQQHMAHMYASMNLPVPGNMPSQQQDPRMMQNSTEQPSFRESGQFMDARAMPEMVGPPFRADTLPEYQPTLIRHPDMSPMQQQFMPGSSGPPSGMPMQRMPPPGAMRMPGIPGGQMSMNPMHHRFAPGMMPPNSNPGMMGQMMSPHYMQNAQGGPYMNPPGPSGGYMPGSQGPSMSESGMMPPNYGNYHAMGPQGQMMMMNQGGMMQGGQQMGGMMQPSGPGMMPNQGQMMGPGYGFAPPPQQMRPNMPQYSMPPRGN</sequence>
<name>A0AC34GUA5_9BILA</name>
<evidence type="ECO:0000313" key="1">
    <source>
        <dbReference type="Proteomes" id="UP000887579"/>
    </source>
</evidence>
<organism evidence="1 2">
    <name type="scientific">Panagrolaimus sp. ES5</name>
    <dbReference type="NCBI Taxonomy" id="591445"/>
    <lineage>
        <taxon>Eukaryota</taxon>
        <taxon>Metazoa</taxon>
        <taxon>Ecdysozoa</taxon>
        <taxon>Nematoda</taxon>
        <taxon>Chromadorea</taxon>
        <taxon>Rhabditida</taxon>
        <taxon>Tylenchina</taxon>
        <taxon>Panagrolaimomorpha</taxon>
        <taxon>Panagrolaimoidea</taxon>
        <taxon>Panagrolaimidae</taxon>
        <taxon>Panagrolaimus</taxon>
    </lineage>
</organism>
<reference evidence="2" key="1">
    <citation type="submission" date="2022-11" db="UniProtKB">
        <authorList>
            <consortium name="WormBaseParasite"/>
        </authorList>
    </citation>
    <scope>IDENTIFICATION</scope>
</reference>
<dbReference type="Proteomes" id="UP000887579">
    <property type="component" value="Unplaced"/>
</dbReference>
<accession>A0AC34GUA5</accession>
<protein>
    <submittedName>
        <fullName evidence="2">Mediator of RNA polymerase II transcription subunit 23</fullName>
    </submittedName>
</protein>
<evidence type="ECO:0000313" key="2">
    <source>
        <dbReference type="WBParaSite" id="ES5_v2.g8450.t1"/>
    </source>
</evidence>
<proteinExistence type="predicted"/>
<dbReference type="WBParaSite" id="ES5_v2.g8450.t1">
    <property type="protein sequence ID" value="ES5_v2.g8450.t1"/>
    <property type="gene ID" value="ES5_v2.g8450"/>
</dbReference>